<reference evidence="3 4" key="1">
    <citation type="journal article" date="2017" name="Nat. Ecol. Evol.">
        <title>Scallop genome provides insights into evolution of bilaterian karyotype and development.</title>
        <authorList>
            <person name="Wang S."/>
            <person name="Zhang J."/>
            <person name="Jiao W."/>
            <person name="Li J."/>
            <person name="Xun X."/>
            <person name="Sun Y."/>
            <person name="Guo X."/>
            <person name="Huan P."/>
            <person name="Dong B."/>
            <person name="Zhang L."/>
            <person name="Hu X."/>
            <person name="Sun X."/>
            <person name="Wang J."/>
            <person name="Zhao C."/>
            <person name="Wang Y."/>
            <person name="Wang D."/>
            <person name="Huang X."/>
            <person name="Wang R."/>
            <person name="Lv J."/>
            <person name="Li Y."/>
            <person name="Zhang Z."/>
            <person name="Liu B."/>
            <person name="Lu W."/>
            <person name="Hui Y."/>
            <person name="Liang J."/>
            <person name="Zhou Z."/>
            <person name="Hou R."/>
            <person name="Li X."/>
            <person name="Liu Y."/>
            <person name="Li H."/>
            <person name="Ning X."/>
            <person name="Lin Y."/>
            <person name="Zhao L."/>
            <person name="Xing Q."/>
            <person name="Dou J."/>
            <person name="Li Y."/>
            <person name="Mao J."/>
            <person name="Guo H."/>
            <person name="Dou H."/>
            <person name="Li T."/>
            <person name="Mu C."/>
            <person name="Jiang W."/>
            <person name="Fu Q."/>
            <person name="Fu X."/>
            <person name="Miao Y."/>
            <person name="Liu J."/>
            <person name="Yu Q."/>
            <person name="Li R."/>
            <person name="Liao H."/>
            <person name="Li X."/>
            <person name="Kong Y."/>
            <person name="Jiang Z."/>
            <person name="Chourrout D."/>
            <person name="Li R."/>
            <person name="Bao Z."/>
        </authorList>
    </citation>
    <scope>NUCLEOTIDE SEQUENCE [LARGE SCALE GENOMIC DNA]</scope>
    <source>
        <strain evidence="3 4">PY_sf001</strain>
    </source>
</reference>
<organism evidence="3 4">
    <name type="scientific">Mizuhopecten yessoensis</name>
    <name type="common">Japanese scallop</name>
    <name type="synonym">Patinopecten yessoensis</name>
    <dbReference type="NCBI Taxonomy" id="6573"/>
    <lineage>
        <taxon>Eukaryota</taxon>
        <taxon>Metazoa</taxon>
        <taxon>Spiralia</taxon>
        <taxon>Lophotrochozoa</taxon>
        <taxon>Mollusca</taxon>
        <taxon>Bivalvia</taxon>
        <taxon>Autobranchia</taxon>
        <taxon>Pteriomorphia</taxon>
        <taxon>Pectinida</taxon>
        <taxon>Pectinoidea</taxon>
        <taxon>Pectinidae</taxon>
        <taxon>Mizuhopecten</taxon>
    </lineage>
</organism>
<dbReference type="OrthoDB" id="10317958at2759"/>
<dbReference type="Proteomes" id="UP000242188">
    <property type="component" value="Unassembled WGS sequence"/>
</dbReference>
<comment type="caution">
    <text evidence="3">The sequence shown here is derived from an EMBL/GenBank/DDBJ whole genome shotgun (WGS) entry which is preliminary data.</text>
</comment>
<feature type="compositionally biased region" description="Basic residues" evidence="1">
    <location>
        <begin position="218"/>
        <end position="228"/>
    </location>
</feature>
<sequence>MGLALWQYVVIIIASEIVLVALILLCVWQYCKWAVRNGHRERSDEKPPLVPLSDEDMLNDLFSNKAVVEYGQPPSNPGSFRINDFPKPIRRPLMMKHLPSVSENTPAIEMSNLPPAYASREVSYISLNSKARGSSAETAGDESSDWLDTQFPVRLSVTPVESDDDRSVPIVRPQMRKQSPLPGVETSESGTNDRHVDGDNTDKVSGRVRFETLWLPGKNRKKNKVTDN</sequence>
<proteinExistence type="predicted"/>
<gene>
    <name evidence="3" type="ORF">KP79_PYT04245</name>
</gene>
<keyword evidence="2" id="KW-0812">Transmembrane</keyword>
<dbReference type="AlphaFoldDB" id="A0A210QRU9"/>
<dbReference type="EMBL" id="NEDP02002253">
    <property type="protein sequence ID" value="OWF51463.1"/>
    <property type="molecule type" value="Genomic_DNA"/>
</dbReference>
<name>A0A210QRU9_MIZYE</name>
<accession>A0A210QRU9</accession>
<keyword evidence="2" id="KW-0472">Membrane</keyword>
<evidence type="ECO:0000313" key="4">
    <source>
        <dbReference type="Proteomes" id="UP000242188"/>
    </source>
</evidence>
<feature type="region of interest" description="Disordered" evidence="1">
    <location>
        <begin position="159"/>
        <end position="228"/>
    </location>
</feature>
<protein>
    <submittedName>
        <fullName evidence="3">Uncharacterized protein</fullName>
    </submittedName>
</protein>
<keyword evidence="4" id="KW-1185">Reference proteome</keyword>
<evidence type="ECO:0000256" key="2">
    <source>
        <dbReference type="SAM" id="Phobius"/>
    </source>
</evidence>
<evidence type="ECO:0000256" key="1">
    <source>
        <dbReference type="SAM" id="MobiDB-lite"/>
    </source>
</evidence>
<feature type="transmembrane region" description="Helical" evidence="2">
    <location>
        <begin position="6"/>
        <end position="31"/>
    </location>
</feature>
<evidence type="ECO:0000313" key="3">
    <source>
        <dbReference type="EMBL" id="OWF51463.1"/>
    </source>
</evidence>
<keyword evidence="2" id="KW-1133">Transmembrane helix</keyword>
<feature type="compositionally biased region" description="Basic and acidic residues" evidence="1">
    <location>
        <begin position="191"/>
        <end position="210"/>
    </location>
</feature>